<dbReference type="PRINTS" id="PR01097">
    <property type="entry name" value="TRNSRECEPTRP"/>
</dbReference>
<feature type="transmembrane region" description="Helical" evidence="12">
    <location>
        <begin position="492"/>
        <end position="511"/>
    </location>
</feature>
<keyword evidence="8 12" id="KW-0472">Membrane</keyword>
<reference evidence="14" key="1">
    <citation type="submission" date="2022-01" db="EMBL/GenBank/DDBJ databases">
        <authorList>
            <person name="Braso-Vives M."/>
        </authorList>
    </citation>
    <scope>NUCLEOTIDE SEQUENCE</scope>
</reference>
<proteinExistence type="predicted"/>
<feature type="transmembrane region" description="Helical" evidence="12">
    <location>
        <begin position="591"/>
        <end position="613"/>
    </location>
</feature>
<evidence type="ECO:0000256" key="9">
    <source>
        <dbReference type="ARBA" id="ARBA00023303"/>
    </source>
</evidence>
<evidence type="ECO:0000256" key="5">
    <source>
        <dbReference type="ARBA" id="ARBA00022989"/>
    </source>
</evidence>
<comment type="catalytic activity">
    <reaction evidence="10">
        <text>Ca(2+)(in) = Ca(2+)(out)</text>
        <dbReference type="Rhea" id="RHEA:29671"/>
        <dbReference type="ChEBI" id="CHEBI:29108"/>
    </reaction>
</comment>
<dbReference type="OrthoDB" id="10026185at2759"/>
<dbReference type="GO" id="GO:0015279">
    <property type="term" value="F:store-operated calcium channel activity"/>
    <property type="evidence" value="ECO:0007669"/>
    <property type="project" value="TreeGrafter"/>
</dbReference>
<feature type="transmembrane region" description="Helical" evidence="12">
    <location>
        <begin position="375"/>
        <end position="392"/>
    </location>
</feature>
<dbReference type="InterPro" id="IPR002153">
    <property type="entry name" value="TRPC_channel"/>
</dbReference>
<keyword evidence="5 12" id="KW-1133">Transmembrane helix</keyword>
<dbReference type="PANTHER" id="PTHR10117">
    <property type="entry name" value="TRANSIENT RECEPTOR POTENTIAL CHANNEL"/>
    <property type="match status" value="1"/>
</dbReference>
<evidence type="ECO:0000256" key="8">
    <source>
        <dbReference type="ARBA" id="ARBA00023136"/>
    </source>
</evidence>
<evidence type="ECO:0000256" key="1">
    <source>
        <dbReference type="ARBA" id="ARBA00004141"/>
    </source>
</evidence>
<keyword evidence="4" id="KW-0677">Repeat</keyword>
<feature type="transmembrane region" description="Helical" evidence="12">
    <location>
        <begin position="314"/>
        <end position="333"/>
    </location>
</feature>
<dbReference type="AlphaFoldDB" id="A0A8K0ETH2"/>
<keyword evidence="3 12" id="KW-0812">Transmembrane</keyword>
<evidence type="ECO:0000256" key="6">
    <source>
        <dbReference type="ARBA" id="ARBA00023043"/>
    </source>
</evidence>
<accession>A0A8K0ETH2</accession>
<feature type="transmembrane region" description="Helical" evidence="12">
    <location>
        <begin position="447"/>
        <end position="471"/>
    </location>
</feature>
<dbReference type="Proteomes" id="UP000838412">
    <property type="component" value="Chromosome 5"/>
</dbReference>
<keyword evidence="6 11" id="KW-0040">ANK repeat</keyword>
<feature type="transmembrane region" description="Helical" evidence="12">
    <location>
        <begin position="412"/>
        <end position="435"/>
    </location>
</feature>
<dbReference type="SMART" id="SM00248">
    <property type="entry name" value="ANK"/>
    <property type="match status" value="2"/>
</dbReference>
<dbReference type="SUPFAM" id="SSF48403">
    <property type="entry name" value="Ankyrin repeat"/>
    <property type="match status" value="1"/>
</dbReference>
<evidence type="ECO:0000256" key="2">
    <source>
        <dbReference type="ARBA" id="ARBA00022448"/>
    </source>
</evidence>
<dbReference type="FunFam" id="1.25.40.20:FF:001050">
    <property type="entry name" value="Uncharacterized protein"/>
    <property type="match status" value="1"/>
</dbReference>
<dbReference type="InterPro" id="IPR002110">
    <property type="entry name" value="Ankyrin_rpt"/>
</dbReference>
<evidence type="ECO:0000256" key="4">
    <source>
        <dbReference type="ARBA" id="ARBA00022737"/>
    </source>
</evidence>
<dbReference type="GO" id="GO:0034703">
    <property type="term" value="C:cation channel complex"/>
    <property type="evidence" value="ECO:0007669"/>
    <property type="project" value="TreeGrafter"/>
</dbReference>
<feature type="repeat" description="ANK" evidence="11">
    <location>
        <begin position="70"/>
        <end position="97"/>
    </location>
</feature>
<evidence type="ECO:0000256" key="12">
    <source>
        <dbReference type="SAM" id="Phobius"/>
    </source>
</evidence>
<comment type="subcellular location">
    <subcellularLocation>
        <location evidence="1">Membrane</location>
        <topology evidence="1">Multi-pass membrane protein</topology>
    </subcellularLocation>
</comment>
<dbReference type="InterPro" id="IPR036770">
    <property type="entry name" value="Ankyrin_rpt-contain_sf"/>
</dbReference>
<dbReference type="EMBL" id="OV696690">
    <property type="protein sequence ID" value="CAH1265455.1"/>
    <property type="molecule type" value="Genomic_DNA"/>
</dbReference>
<dbReference type="Pfam" id="PF08344">
    <property type="entry name" value="TRP_2"/>
    <property type="match status" value="1"/>
</dbReference>
<evidence type="ECO:0000256" key="11">
    <source>
        <dbReference type="PROSITE-ProRule" id="PRU00023"/>
    </source>
</evidence>
<dbReference type="GO" id="GO:0005886">
    <property type="term" value="C:plasma membrane"/>
    <property type="evidence" value="ECO:0007669"/>
    <property type="project" value="TreeGrafter"/>
</dbReference>
<dbReference type="Gene3D" id="1.10.287.70">
    <property type="match status" value="1"/>
</dbReference>
<dbReference type="GO" id="GO:0070679">
    <property type="term" value="F:inositol 1,4,5 trisphosphate binding"/>
    <property type="evidence" value="ECO:0007669"/>
    <property type="project" value="TreeGrafter"/>
</dbReference>
<protein>
    <submittedName>
        <fullName evidence="14">TRPC5 protein</fullName>
    </submittedName>
</protein>
<feature type="transmembrane region" description="Helical" evidence="12">
    <location>
        <begin position="354"/>
        <end position="369"/>
    </location>
</feature>
<gene>
    <name evidence="14" type="primary">TRPC5</name>
    <name evidence="14" type="ORF">BLAG_LOCUS19437</name>
</gene>
<organism evidence="14 15">
    <name type="scientific">Branchiostoma lanceolatum</name>
    <name type="common">Common lancelet</name>
    <name type="synonym">Amphioxus lanceolatum</name>
    <dbReference type="NCBI Taxonomy" id="7740"/>
    <lineage>
        <taxon>Eukaryota</taxon>
        <taxon>Metazoa</taxon>
        <taxon>Chordata</taxon>
        <taxon>Cephalochordata</taxon>
        <taxon>Leptocardii</taxon>
        <taxon>Amphioxiformes</taxon>
        <taxon>Branchiostomatidae</taxon>
        <taxon>Branchiostoma</taxon>
    </lineage>
</organism>
<dbReference type="PANTHER" id="PTHR10117:SF54">
    <property type="entry name" value="TRANSIENT RECEPTOR POTENTIAL-GAMMA PROTEIN"/>
    <property type="match status" value="1"/>
</dbReference>
<dbReference type="PROSITE" id="PS50088">
    <property type="entry name" value="ANK_REPEAT"/>
    <property type="match status" value="1"/>
</dbReference>
<evidence type="ECO:0000259" key="13">
    <source>
        <dbReference type="SMART" id="SM01420"/>
    </source>
</evidence>
<evidence type="ECO:0000256" key="3">
    <source>
        <dbReference type="ARBA" id="ARBA00022692"/>
    </source>
</evidence>
<keyword evidence="2" id="KW-0813">Transport</keyword>
<evidence type="ECO:0000256" key="10">
    <source>
        <dbReference type="ARBA" id="ARBA00036634"/>
    </source>
</evidence>
<name>A0A8K0ETH2_BRALA</name>
<dbReference type="PROSITE" id="PS50297">
    <property type="entry name" value="ANK_REP_REGION"/>
    <property type="match status" value="1"/>
</dbReference>
<dbReference type="Gene3D" id="1.25.40.20">
    <property type="entry name" value="Ankyrin repeat-containing domain"/>
    <property type="match status" value="1"/>
</dbReference>
<evidence type="ECO:0000256" key="7">
    <source>
        <dbReference type="ARBA" id="ARBA00023065"/>
    </source>
</evidence>
<sequence length="716" mass="82212">MDSYHTQDEEEQIEDAAFSATKLPILGENSQLQMRFLWLVKDGDHEEVEEILSKNNLHDVSFNIDCLDTCGRSAVELATIRGDQEMVETLLRHGVDLGDALLYAVEMEKEDVVTTLLSHTRTESIESANEKGTPKESLFPPHVTPVLLAAHRNNYSILQLLLERQFPLPRIGGISGSTDHRGMLDYYRAVTSPSYILLTSQDPFETAFKVKEELNNIVSCIETGRGEFQELSAQLEEFTAELISFARCHDEVMAVLNAGDNMEDIAGLRMRQLQRAIVVGHKKFVAHNKCQELLNLQFYRHHRDILYSSTWKKFLAFWISTVLAPILAILYMVTTKKNLREAISSPVVKFSMRSWSWLVFLTVMIVLNGDNESTGAYVLIGTYYCWVIGMVWEKMKEIWTASVDACNKWDQLLLLCHMSAVGCFTGGLVAIQGNFDVIFDASEWNPFFIGGYLLAIAVILSFARYMSMLMFSETIGPLLLSMYKMVMDIFKFIIVFLLIILGFACALQRLYNSPRPDSDCLLEYYQALREQRQANNTNVNFTSEDFCYYGDFAHLHLSIFYLFWTLYGKFEFTDLDVTAPNAVQFPVVSTWLSRILFIVYITTSIIILLNMLIAMMSDSFSSVSFDAEVEWRFARSREMLKYIPKGRTLPPPFNLIPSPKSVWAFLKWLDLICFQKTQKKNEIEFKKALRKYKVTVERLKARYLLAYSLRRDQAEG</sequence>
<dbReference type="Pfam" id="PF12796">
    <property type="entry name" value="Ank_2"/>
    <property type="match status" value="1"/>
</dbReference>
<feature type="domain" description="Transient receptor ion channel" evidence="13">
    <location>
        <begin position="164"/>
        <end position="225"/>
    </location>
</feature>
<dbReference type="InterPro" id="IPR005821">
    <property type="entry name" value="Ion_trans_dom"/>
</dbReference>
<dbReference type="Pfam" id="PF00520">
    <property type="entry name" value="Ion_trans"/>
    <property type="match status" value="1"/>
</dbReference>
<evidence type="ECO:0000313" key="14">
    <source>
        <dbReference type="EMBL" id="CAH1265455.1"/>
    </source>
</evidence>
<keyword evidence="9" id="KW-0407">Ion channel</keyword>
<dbReference type="InterPro" id="IPR013555">
    <property type="entry name" value="TRP_dom"/>
</dbReference>
<evidence type="ECO:0000313" key="15">
    <source>
        <dbReference type="Proteomes" id="UP000838412"/>
    </source>
</evidence>
<keyword evidence="15" id="KW-1185">Reference proteome</keyword>
<dbReference type="GO" id="GO:0051480">
    <property type="term" value="P:regulation of cytosolic calcium ion concentration"/>
    <property type="evidence" value="ECO:0007669"/>
    <property type="project" value="TreeGrafter"/>
</dbReference>
<keyword evidence="7" id="KW-0406">Ion transport</keyword>
<dbReference type="SMART" id="SM01420">
    <property type="entry name" value="TRP_2"/>
    <property type="match status" value="1"/>
</dbReference>